<dbReference type="PROSITE" id="PS51007">
    <property type="entry name" value="CYTC"/>
    <property type="match status" value="1"/>
</dbReference>
<evidence type="ECO:0000259" key="5">
    <source>
        <dbReference type="PROSITE" id="PS51007"/>
    </source>
</evidence>
<dbReference type="SUPFAM" id="SSF46626">
    <property type="entry name" value="Cytochrome c"/>
    <property type="match status" value="1"/>
</dbReference>
<sequence length="194" mass="21047">MKKKSMWPVLAILAGMGCNSPKETPPKDLALLTVKTDEVSVSRGAYLVNTIGCADCHSPKMMSDHGFVVDPARNLSGHPSDEGVPEAFNKEMEGVLMFNMHGTAQKGPWGVSFAANITPDATGIGNWSEEQFLTAIKKGKFKGLEGSRTLLPLMPWEYYRNLTDADIKSIFAYLKTVTPVDNVVPPPIPPTGVQ</sequence>
<evidence type="ECO:0000256" key="4">
    <source>
        <dbReference type="PROSITE-ProRule" id="PRU00433"/>
    </source>
</evidence>
<dbReference type="Proteomes" id="UP000625780">
    <property type="component" value="Unassembled WGS sequence"/>
</dbReference>
<keyword evidence="7" id="KW-1185">Reference proteome</keyword>
<accession>A0ABQ1R3A6</accession>
<reference evidence="7" key="1">
    <citation type="journal article" date="2019" name="Int. J. Syst. Evol. Microbiol.">
        <title>The Global Catalogue of Microorganisms (GCM) 10K type strain sequencing project: providing services to taxonomists for standard genome sequencing and annotation.</title>
        <authorList>
            <consortium name="The Broad Institute Genomics Platform"/>
            <consortium name="The Broad Institute Genome Sequencing Center for Infectious Disease"/>
            <person name="Wu L."/>
            <person name="Ma J."/>
        </authorList>
    </citation>
    <scope>NUCLEOTIDE SEQUENCE [LARGE SCALE GENOMIC DNA]</scope>
    <source>
        <strain evidence="7">CGMCC 1.12606</strain>
    </source>
</reference>
<name>A0ABQ1R3A6_9FLAO</name>
<feature type="domain" description="Cytochrome c" evidence="5">
    <location>
        <begin position="39"/>
        <end position="178"/>
    </location>
</feature>
<gene>
    <name evidence="6" type="ORF">GCM10011361_20260</name>
</gene>
<keyword evidence="2 4" id="KW-0479">Metal-binding</keyword>
<dbReference type="PROSITE" id="PS51257">
    <property type="entry name" value="PROKAR_LIPOPROTEIN"/>
    <property type="match status" value="1"/>
</dbReference>
<comment type="caution">
    <text evidence="6">The sequence shown here is derived from an EMBL/GenBank/DDBJ whole genome shotgun (WGS) entry which is preliminary data.</text>
</comment>
<evidence type="ECO:0000256" key="2">
    <source>
        <dbReference type="ARBA" id="ARBA00022723"/>
    </source>
</evidence>
<evidence type="ECO:0000256" key="3">
    <source>
        <dbReference type="ARBA" id="ARBA00023004"/>
    </source>
</evidence>
<evidence type="ECO:0000313" key="7">
    <source>
        <dbReference type="Proteomes" id="UP000625780"/>
    </source>
</evidence>
<evidence type="ECO:0000313" key="6">
    <source>
        <dbReference type="EMBL" id="GGD53511.1"/>
    </source>
</evidence>
<proteinExistence type="predicted"/>
<keyword evidence="3 4" id="KW-0408">Iron</keyword>
<dbReference type="InterPro" id="IPR009056">
    <property type="entry name" value="Cyt_c-like_dom"/>
</dbReference>
<evidence type="ECO:0000256" key="1">
    <source>
        <dbReference type="ARBA" id="ARBA00022617"/>
    </source>
</evidence>
<keyword evidence="1 4" id="KW-0349">Heme</keyword>
<dbReference type="EMBL" id="BMFH01000001">
    <property type="protein sequence ID" value="GGD53511.1"/>
    <property type="molecule type" value="Genomic_DNA"/>
</dbReference>
<dbReference type="InterPro" id="IPR036909">
    <property type="entry name" value="Cyt_c-like_dom_sf"/>
</dbReference>
<dbReference type="Gene3D" id="1.10.760.10">
    <property type="entry name" value="Cytochrome c-like domain"/>
    <property type="match status" value="1"/>
</dbReference>
<dbReference type="RefSeq" id="WP_188370555.1">
    <property type="nucleotide sequence ID" value="NZ_BMFH01000001.1"/>
</dbReference>
<dbReference type="InterPro" id="IPR051459">
    <property type="entry name" value="Cytochrome_c-type_DH"/>
</dbReference>
<protein>
    <recommendedName>
        <fullName evidence="5">Cytochrome c domain-containing protein</fullName>
    </recommendedName>
</protein>
<dbReference type="PANTHER" id="PTHR35008">
    <property type="entry name" value="BLL4482 PROTEIN-RELATED"/>
    <property type="match status" value="1"/>
</dbReference>
<dbReference type="PANTHER" id="PTHR35008:SF4">
    <property type="entry name" value="BLL4482 PROTEIN"/>
    <property type="match status" value="1"/>
</dbReference>
<organism evidence="6 7">
    <name type="scientific">Muriicola marianensis</name>
    <dbReference type="NCBI Taxonomy" id="1324801"/>
    <lineage>
        <taxon>Bacteria</taxon>
        <taxon>Pseudomonadati</taxon>
        <taxon>Bacteroidota</taxon>
        <taxon>Flavobacteriia</taxon>
        <taxon>Flavobacteriales</taxon>
        <taxon>Flavobacteriaceae</taxon>
        <taxon>Muriicola</taxon>
    </lineage>
</organism>